<dbReference type="PANTHER" id="PTHR32322:SF2">
    <property type="entry name" value="EAMA DOMAIN-CONTAINING PROTEIN"/>
    <property type="match status" value="1"/>
</dbReference>
<keyword evidence="4 6" id="KW-1133">Transmembrane helix</keyword>
<feature type="transmembrane region" description="Helical" evidence="6">
    <location>
        <begin position="88"/>
        <end position="106"/>
    </location>
</feature>
<dbReference type="Pfam" id="PF00892">
    <property type="entry name" value="EamA"/>
    <property type="match status" value="2"/>
</dbReference>
<protein>
    <submittedName>
        <fullName evidence="8">EamA family transporter</fullName>
    </submittedName>
</protein>
<evidence type="ECO:0000313" key="9">
    <source>
        <dbReference type="Proteomes" id="UP000694287"/>
    </source>
</evidence>
<keyword evidence="3 6" id="KW-0812">Transmembrane</keyword>
<accession>A0ABS6UX59</accession>
<comment type="subcellular location">
    <subcellularLocation>
        <location evidence="1">Membrane</location>
        <topology evidence="1">Multi-pass membrane protein</topology>
    </subcellularLocation>
</comment>
<dbReference type="InterPro" id="IPR000620">
    <property type="entry name" value="EamA_dom"/>
</dbReference>
<feature type="domain" description="EamA" evidence="7">
    <location>
        <begin position="29"/>
        <end position="159"/>
    </location>
</feature>
<gene>
    <name evidence="8" type="ORF">I4I81_21545</name>
</gene>
<dbReference type="InterPro" id="IPR050638">
    <property type="entry name" value="AA-Vitamin_Transporters"/>
</dbReference>
<evidence type="ECO:0000256" key="1">
    <source>
        <dbReference type="ARBA" id="ARBA00004141"/>
    </source>
</evidence>
<feature type="transmembrane region" description="Helical" evidence="6">
    <location>
        <begin position="265"/>
        <end position="283"/>
    </location>
</feature>
<feature type="transmembrane region" description="Helical" evidence="6">
    <location>
        <begin position="144"/>
        <end position="161"/>
    </location>
</feature>
<feature type="transmembrane region" description="Helical" evidence="6">
    <location>
        <begin position="56"/>
        <end position="76"/>
    </location>
</feature>
<evidence type="ECO:0000256" key="3">
    <source>
        <dbReference type="ARBA" id="ARBA00022692"/>
    </source>
</evidence>
<feature type="transmembrane region" description="Helical" evidence="6">
    <location>
        <begin position="173"/>
        <end position="193"/>
    </location>
</feature>
<comment type="caution">
    <text evidence="8">The sequence shown here is derived from an EMBL/GenBank/DDBJ whole genome shotgun (WGS) entry which is preliminary data.</text>
</comment>
<evidence type="ECO:0000256" key="2">
    <source>
        <dbReference type="ARBA" id="ARBA00007362"/>
    </source>
</evidence>
<evidence type="ECO:0000256" key="5">
    <source>
        <dbReference type="ARBA" id="ARBA00023136"/>
    </source>
</evidence>
<feature type="transmembrane region" description="Helical" evidence="6">
    <location>
        <begin position="233"/>
        <end position="253"/>
    </location>
</feature>
<feature type="transmembrane region" description="Helical" evidence="6">
    <location>
        <begin position="289"/>
        <end position="306"/>
    </location>
</feature>
<comment type="similarity">
    <text evidence="2">Belongs to the EamA transporter family.</text>
</comment>
<evidence type="ECO:0000256" key="6">
    <source>
        <dbReference type="SAM" id="Phobius"/>
    </source>
</evidence>
<dbReference type="Proteomes" id="UP000694287">
    <property type="component" value="Unassembled WGS sequence"/>
</dbReference>
<feature type="transmembrane region" description="Helical" evidence="6">
    <location>
        <begin position="118"/>
        <end position="137"/>
    </location>
</feature>
<evidence type="ECO:0000259" key="7">
    <source>
        <dbReference type="Pfam" id="PF00892"/>
    </source>
</evidence>
<evidence type="ECO:0000313" key="8">
    <source>
        <dbReference type="EMBL" id="MBW0136831.1"/>
    </source>
</evidence>
<keyword evidence="9" id="KW-1185">Reference proteome</keyword>
<feature type="domain" description="EamA" evidence="7">
    <location>
        <begin position="173"/>
        <end position="302"/>
    </location>
</feature>
<reference evidence="8 9" key="1">
    <citation type="submission" date="2020-11" db="EMBL/GenBank/DDBJ databases">
        <title>Pseudonocardia abyssalis sp. nov. and Pseudonocardia oceani sp. nov., description and phylogenomic analysis of two novel actinomycetes isolated from the deep Southern Ocean.</title>
        <authorList>
            <person name="Parra J."/>
        </authorList>
    </citation>
    <scope>NUCLEOTIDE SEQUENCE [LARGE SCALE GENOMIC DNA]</scope>
    <source>
        <strain evidence="8 9">KRD-168</strain>
    </source>
</reference>
<proteinExistence type="inferred from homology"/>
<name>A0ABS6UX59_9PSEU</name>
<evidence type="ECO:0000256" key="4">
    <source>
        <dbReference type="ARBA" id="ARBA00022989"/>
    </source>
</evidence>
<sequence>MDRSSPALPPVVDRLGATPVSAPSDRTWLVALAAALWGTDALLRQPLAGALPASTIVFWEHLIIVVVLTPFLPAAYRAFRGASGRERASLVVIGAGASAVATALFTQAFRYGDPVTPVVLQKLQPLIAVAVAAALIGERVRGRYWLFAVPALGGAWLMAFRDPLSAAPQAVTAALLAVGAAALWAVGTVLGRLVSVRISSRDVTVLRFAIGLPASAVVLGLTGGPIVVTPAQLGPLALLALIPGLLGLTLYYVGLRSTPAARATLAEMAFPVTAALIGVTLLGTELVPTQWLGLAIIVGSVTALGLRERGERPVVGAATGT</sequence>
<organism evidence="8 9">
    <name type="scientific">Pseudonocardia abyssalis</name>
    <dbReference type="NCBI Taxonomy" id="2792008"/>
    <lineage>
        <taxon>Bacteria</taxon>
        <taxon>Bacillati</taxon>
        <taxon>Actinomycetota</taxon>
        <taxon>Actinomycetes</taxon>
        <taxon>Pseudonocardiales</taxon>
        <taxon>Pseudonocardiaceae</taxon>
        <taxon>Pseudonocardia</taxon>
    </lineage>
</organism>
<feature type="transmembrane region" description="Helical" evidence="6">
    <location>
        <begin position="205"/>
        <end position="227"/>
    </location>
</feature>
<dbReference type="PANTHER" id="PTHR32322">
    <property type="entry name" value="INNER MEMBRANE TRANSPORTER"/>
    <property type="match status" value="1"/>
</dbReference>
<dbReference type="EMBL" id="JADQDK010000001">
    <property type="protein sequence ID" value="MBW0136831.1"/>
    <property type="molecule type" value="Genomic_DNA"/>
</dbReference>
<keyword evidence="5 6" id="KW-0472">Membrane</keyword>